<feature type="repeat" description="TPR" evidence="3">
    <location>
        <begin position="748"/>
        <end position="781"/>
    </location>
</feature>
<dbReference type="PROSITE" id="PS50293">
    <property type="entry name" value="TPR_REGION"/>
    <property type="match status" value="3"/>
</dbReference>
<dbReference type="SUPFAM" id="SSF52540">
    <property type="entry name" value="P-loop containing nucleoside triphosphate hydrolases"/>
    <property type="match status" value="1"/>
</dbReference>
<name>A0A1Z4GQ64_9CYAN</name>
<evidence type="ECO:0000256" key="3">
    <source>
        <dbReference type="PROSITE-ProRule" id="PRU00339"/>
    </source>
</evidence>
<dbReference type="InterPro" id="IPR051685">
    <property type="entry name" value="Ycf3/AcsC/BcsC/TPR_MFPF"/>
</dbReference>
<dbReference type="Pfam" id="PF13181">
    <property type="entry name" value="TPR_8"/>
    <property type="match status" value="2"/>
</dbReference>
<evidence type="ECO:0000256" key="2">
    <source>
        <dbReference type="ARBA" id="ARBA00022803"/>
    </source>
</evidence>
<organism evidence="4 5">
    <name type="scientific">Anabaenopsis circularis NIES-21</name>
    <dbReference type="NCBI Taxonomy" id="1085406"/>
    <lineage>
        <taxon>Bacteria</taxon>
        <taxon>Bacillati</taxon>
        <taxon>Cyanobacteriota</taxon>
        <taxon>Cyanophyceae</taxon>
        <taxon>Nostocales</taxon>
        <taxon>Nodulariaceae</taxon>
        <taxon>Anabaenopsis</taxon>
    </lineage>
</organism>
<evidence type="ECO:0000256" key="1">
    <source>
        <dbReference type="ARBA" id="ARBA00022737"/>
    </source>
</evidence>
<dbReference type="OrthoDB" id="5477554at2"/>
<dbReference type="Pfam" id="PF13424">
    <property type="entry name" value="TPR_12"/>
    <property type="match status" value="1"/>
</dbReference>
<dbReference type="PANTHER" id="PTHR44943">
    <property type="entry name" value="CELLULOSE SYNTHASE OPERON PROTEIN C"/>
    <property type="match status" value="1"/>
</dbReference>
<evidence type="ECO:0000313" key="4">
    <source>
        <dbReference type="EMBL" id="BAY19630.1"/>
    </source>
</evidence>
<dbReference type="SMART" id="SM00028">
    <property type="entry name" value="TPR"/>
    <property type="match status" value="8"/>
</dbReference>
<dbReference type="Proteomes" id="UP000218287">
    <property type="component" value="Chromosome"/>
</dbReference>
<reference evidence="4 5" key="1">
    <citation type="submission" date="2017-06" db="EMBL/GenBank/DDBJ databases">
        <title>Genome sequencing of cyanobaciteial culture collection at National Institute for Environmental Studies (NIES).</title>
        <authorList>
            <person name="Hirose Y."/>
            <person name="Shimura Y."/>
            <person name="Fujisawa T."/>
            <person name="Nakamura Y."/>
            <person name="Kawachi M."/>
        </authorList>
    </citation>
    <scope>NUCLEOTIDE SEQUENCE [LARGE SCALE GENOMIC DNA]</scope>
    <source>
        <strain evidence="4 5">NIES-21</strain>
    </source>
</reference>
<dbReference type="AlphaFoldDB" id="A0A1Z4GQ64"/>
<feature type="repeat" description="TPR" evidence="3">
    <location>
        <begin position="850"/>
        <end position="883"/>
    </location>
</feature>
<dbReference type="InterPro" id="IPR019734">
    <property type="entry name" value="TPR_rpt"/>
</dbReference>
<dbReference type="Gene3D" id="1.25.40.10">
    <property type="entry name" value="Tetratricopeptide repeat domain"/>
    <property type="match status" value="3"/>
</dbReference>
<proteinExistence type="predicted"/>
<dbReference type="SUPFAM" id="SSF48439">
    <property type="entry name" value="Protein prenylyltransferase"/>
    <property type="match status" value="1"/>
</dbReference>
<keyword evidence="2 3" id="KW-0802">TPR repeat</keyword>
<feature type="repeat" description="TPR" evidence="3">
    <location>
        <begin position="680"/>
        <end position="713"/>
    </location>
</feature>
<dbReference type="Pfam" id="PF13414">
    <property type="entry name" value="TPR_11"/>
    <property type="match status" value="1"/>
</dbReference>
<sequence length="943" mass="108224">MTSPVPYYISRKQAQDFLVKFKKALEDPESNPLLFQIYGFGGVGKTTLTRKLKETHEPQADFAEVSFGLTAGIETPLKLMVKLYEQLPKPTGLLRTDILSKSDPFTTLYEQYEETFYKLKTEPVQGKSVDTEQQNTVKDWLELGTGMLLATGAAYFGDSATALSLGLDAVVKTGGMLSDAPQAIKSSKERMQELLQKHPATKNNKELQELMLEPIPKLTHAFAQALIQKAHKQKHSIVLILDTYEKAPSDIDTWLWQYLLEDTTLKSYRVRIVVAGRRSLLEKESWRKLQQDRDLIYEQKLDEFNKEQTKEYLQHIGITKSGEIQKIYKVTKGLPYYLNWIKREKEANIDIDFSRGNQAITNLLLQGLSTQQKQIVQLAACCRWFDRSLIEYLMQKKGIDFETGACANSNCFDWLTKCDFVEFVEGRYRLDDVARDIFRLSFCQDDKTRFRETHELLAKYFEQRANQEVALDSPEPEKYENADWRQYTAEFIYHALFARRDEGQREFIYHLFASRYMKQLEVVMIPFAAVVTELAVENYRVLPDSTEKFLKSIKLGFIFSWVMLANDPSEYEINYENGTGPSKEEIEAALRPCLTQVDFLKDGLGKYAGFFYKSLRIHPSQQKDLLVRAIQQAELISTNTHPEFSSRLFSNIGNLLYELKEYKEALANYDKAIEIKDDLLEAWSNRGNVLDDLELYEEALASVDKAIALQNDYPQVWLNRGVMLGNLERYEEALASFDKAIALQNDYLKAWLNRGVMLGNLERYEEALASCDKAIEIQNDYLEALYYRASLLLSLKRYDEALSSLNKALNITPNEPGFLSDRSLNLSFLGLYDEALANIKEAIKLLPEKPVLWTNQGIILARAGRYQEAMASCEKALQLKPDDESGHYGQACCYALQGNIELAIENLQKAININSSRCRREAKTNPDFDSIREDARFQALLQG</sequence>
<dbReference type="Pfam" id="PF13432">
    <property type="entry name" value="TPR_16"/>
    <property type="match status" value="1"/>
</dbReference>
<feature type="repeat" description="TPR" evidence="3">
    <location>
        <begin position="782"/>
        <end position="815"/>
    </location>
</feature>
<dbReference type="InterPro" id="IPR027417">
    <property type="entry name" value="P-loop_NTPase"/>
</dbReference>
<accession>A0A1Z4GQ64</accession>
<protein>
    <submittedName>
        <fullName evidence="4">Tetratricopeptide TPR_2</fullName>
    </submittedName>
</protein>
<keyword evidence="1" id="KW-0677">Repeat</keyword>
<keyword evidence="5" id="KW-1185">Reference proteome</keyword>
<dbReference type="SUPFAM" id="SSF48452">
    <property type="entry name" value="TPR-like"/>
    <property type="match status" value="1"/>
</dbReference>
<dbReference type="InterPro" id="IPR011990">
    <property type="entry name" value="TPR-like_helical_dom_sf"/>
</dbReference>
<dbReference type="NCBIfam" id="NF047558">
    <property type="entry name" value="TPR_END_plus"/>
    <property type="match status" value="1"/>
</dbReference>
<evidence type="ECO:0000313" key="5">
    <source>
        <dbReference type="Proteomes" id="UP000218287"/>
    </source>
</evidence>
<feature type="repeat" description="TPR" evidence="3">
    <location>
        <begin position="646"/>
        <end position="679"/>
    </location>
</feature>
<dbReference type="PANTHER" id="PTHR44943:SF4">
    <property type="entry name" value="TPR REPEAT-CONTAINING PROTEIN MJ0798"/>
    <property type="match status" value="1"/>
</dbReference>
<feature type="repeat" description="TPR" evidence="3">
    <location>
        <begin position="714"/>
        <end position="747"/>
    </location>
</feature>
<dbReference type="Gene3D" id="3.40.50.300">
    <property type="entry name" value="P-loop containing nucleotide triphosphate hydrolases"/>
    <property type="match status" value="1"/>
</dbReference>
<dbReference type="PROSITE" id="PS50005">
    <property type="entry name" value="TPR"/>
    <property type="match status" value="6"/>
</dbReference>
<gene>
    <name evidence="4" type="ORF">NIES21_54940</name>
</gene>
<dbReference type="EMBL" id="AP018174">
    <property type="protein sequence ID" value="BAY19630.1"/>
    <property type="molecule type" value="Genomic_DNA"/>
</dbReference>